<accession>A0A8S2NEF0</accession>
<dbReference type="EMBL" id="CAJOBI010308408">
    <property type="protein sequence ID" value="CAF5169243.1"/>
    <property type="molecule type" value="Genomic_DNA"/>
</dbReference>
<dbReference type="Proteomes" id="UP000676336">
    <property type="component" value="Unassembled WGS sequence"/>
</dbReference>
<dbReference type="Proteomes" id="UP000681720">
    <property type="component" value="Unassembled WGS sequence"/>
</dbReference>
<organism evidence="1 3">
    <name type="scientific">Rotaria magnacalcarata</name>
    <dbReference type="NCBI Taxonomy" id="392030"/>
    <lineage>
        <taxon>Eukaryota</taxon>
        <taxon>Metazoa</taxon>
        <taxon>Spiralia</taxon>
        <taxon>Gnathifera</taxon>
        <taxon>Rotifera</taxon>
        <taxon>Eurotatoria</taxon>
        <taxon>Bdelloidea</taxon>
        <taxon>Philodinida</taxon>
        <taxon>Philodinidae</taxon>
        <taxon>Rotaria</taxon>
    </lineage>
</organism>
<proteinExistence type="predicted"/>
<evidence type="ECO:0000313" key="3">
    <source>
        <dbReference type="Proteomes" id="UP000681720"/>
    </source>
</evidence>
<dbReference type="EMBL" id="CAJOBJ010004224">
    <property type="protein sequence ID" value="CAF3993439.1"/>
    <property type="molecule type" value="Genomic_DNA"/>
</dbReference>
<gene>
    <name evidence="1" type="ORF">GIL414_LOCUS11341</name>
    <name evidence="2" type="ORF">SMN809_LOCUS65342</name>
</gene>
<comment type="caution">
    <text evidence="1">The sequence shown here is derived from an EMBL/GenBank/DDBJ whole genome shotgun (WGS) entry which is preliminary data.</text>
</comment>
<sequence>MSQRYMLTSNISQTNINTGKNEIDITEGDGSHPIKVIAFKVDTPLSAATSTNICNPLNNAIELHIGEREMIGQVTENCFQ</sequence>
<name>A0A8S2NEF0_9BILA</name>
<dbReference type="AlphaFoldDB" id="A0A8S2NEF0"/>
<reference evidence="1" key="1">
    <citation type="submission" date="2021-02" db="EMBL/GenBank/DDBJ databases">
        <authorList>
            <person name="Nowell W R."/>
        </authorList>
    </citation>
    <scope>NUCLEOTIDE SEQUENCE</scope>
</reference>
<evidence type="ECO:0000313" key="1">
    <source>
        <dbReference type="EMBL" id="CAF3993439.1"/>
    </source>
</evidence>
<evidence type="ECO:0000313" key="2">
    <source>
        <dbReference type="EMBL" id="CAF5169243.1"/>
    </source>
</evidence>
<protein>
    <submittedName>
        <fullName evidence="1">Uncharacterized protein</fullName>
    </submittedName>
</protein>